<comment type="similarity">
    <text evidence="1">Belongs to the AB hydrolase superfamily. AB hydrolase 4 family.</text>
</comment>
<dbReference type="PANTHER" id="PTHR10794:SF63">
    <property type="entry name" value="ALPHA_BETA HYDROLASE 1, ISOFORM A"/>
    <property type="match status" value="1"/>
</dbReference>
<dbReference type="FunCoup" id="A0A078AAB7">
    <property type="interactions" value="25"/>
</dbReference>
<feature type="signal peptide" evidence="3">
    <location>
        <begin position="1"/>
        <end position="17"/>
    </location>
</feature>
<feature type="chain" id="PRO_5001729368" evidence="3">
    <location>
        <begin position="18"/>
        <end position="340"/>
    </location>
</feature>
<dbReference type="AlphaFoldDB" id="A0A078AAB7"/>
<proteinExistence type="inferred from homology"/>
<gene>
    <name evidence="4" type="primary">Contig9199.g9842</name>
    <name evidence="4" type="ORF">STYLEM_7511</name>
</gene>
<organism evidence="4 5">
    <name type="scientific">Stylonychia lemnae</name>
    <name type="common">Ciliate</name>
    <dbReference type="NCBI Taxonomy" id="5949"/>
    <lineage>
        <taxon>Eukaryota</taxon>
        <taxon>Sar</taxon>
        <taxon>Alveolata</taxon>
        <taxon>Ciliophora</taxon>
        <taxon>Intramacronucleata</taxon>
        <taxon>Spirotrichea</taxon>
        <taxon>Stichotrichia</taxon>
        <taxon>Sporadotrichida</taxon>
        <taxon>Oxytrichidae</taxon>
        <taxon>Stylonychinae</taxon>
        <taxon>Stylonychia</taxon>
    </lineage>
</organism>
<keyword evidence="5" id="KW-1185">Reference proteome</keyword>
<evidence type="ECO:0000313" key="5">
    <source>
        <dbReference type="Proteomes" id="UP000039865"/>
    </source>
</evidence>
<sequence>MKFISSFFLFAYPLQLALHILLGKNKNFRSQFKYEREIFKFKDGGIIAIDWIDEISKPNDKRPILVVTPGLGGDFDTIYVVGTIYQALKQGYCPVIISLRGTSGLKLSNSILWCASSSNDIKEPLEYIYNKYCLNEKKEKVRQIFYFGISFSGNILAHYVGTKSQENTILDGAAAICSPHRIWIVQETFYSNLWGMVEKYMLKKLKALYTQNTEVLRSHVLESLNIDLDKYLKEKNQCDDYNDLTAKLNGYKDKYEYYDKASISRIVENIKVPMFFLNSLDDPVTGYKHIDYETFTSNPYILLGITERGGHVSHFENIITKEMWFPKPALEFFNSFRKDL</sequence>
<dbReference type="SUPFAM" id="SSF53474">
    <property type="entry name" value="alpha/beta-Hydrolases"/>
    <property type="match status" value="1"/>
</dbReference>
<dbReference type="GO" id="GO:0034338">
    <property type="term" value="F:short-chain carboxylesterase activity"/>
    <property type="evidence" value="ECO:0007669"/>
    <property type="project" value="TreeGrafter"/>
</dbReference>
<dbReference type="InterPro" id="IPR012020">
    <property type="entry name" value="ABHD4"/>
</dbReference>
<dbReference type="PIRSF" id="PIRSF005211">
    <property type="entry name" value="Ab_hydro_YheT"/>
    <property type="match status" value="1"/>
</dbReference>
<feature type="active site" description="Charge relay system" evidence="2">
    <location>
        <position position="282"/>
    </location>
</feature>
<name>A0A078AAB7_STYLE</name>
<keyword evidence="3" id="KW-0732">Signal</keyword>
<evidence type="ECO:0000313" key="4">
    <source>
        <dbReference type="EMBL" id="CDW78532.1"/>
    </source>
</evidence>
<dbReference type="OrthoDB" id="437070at2759"/>
<feature type="active site" description="Charge relay system" evidence="2">
    <location>
        <position position="150"/>
    </location>
</feature>
<dbReference type="InParanoid" id="A0A078AAB7"/>
<dbReference type="OMA" id="CERNIST"/>
<evidence type="ECO:0000256" key="1">
    <source>
        <dbReference type="ARBA" id="ARBA00010884"/>
    </source>
</evidence>
<protein>
    <submittedName>
        <fullName evidence="4">Alpha beta hydrolase domain containing protein</fullName>
    </submittedName>
</protein>
<accession>A0A078AAB7</accession>
<evidence type="ECO:0000256" key="3">
    <source>
        <dbReference type="SAM" id="SignalP"/>
    </source>
</evidence>
<dbReference type="EMBL" id="CCKQ01007181">
    <property type="protein sequence ID" value="CDW78532.1"/>
    <property type="molecule type" value="Genomic_DNA"/>
</dbReference>
<dbReference type="PANTHER" id="PTHR10794">
    <property type="entry name" value="ABHYDROLASE DOMAIN-CONTAINING PROTEIN"/>
    <property type="match status" value="1"/>
</dbReference>
<reference evidence="4 5" key="1">
    <citation type="submission" date="2014-06" db="EMBL/GenBank/DDBJ databases">
        <authorList>
            <person name="Swart Estienne"/>
        </authorList>
    </citation>
    <scope>NUCLEOTIDE SEQUENCE [LARGE SCALE GENOMIC DNA]</scope>
    <source>
        <strain evidence="4 5">130c</strain>
    </source>
</reference>
<evidence type="ECO:0000256" key="2">
    <source>
        <dbReference type="PIRSR" id="PIRSR005211-1"/>
    </source>
</evidence>
<dbReference type="Proteomes" id="UP000039865">
    <property type="component" value="Unassembled WGS sequence"/>
</dbReference>
<dbReference type="Gene3D" id="3.40.50.1820">
    <property type="entry name" value="alpha/beta hydrolase"/>
    <property type="match status" value="1"/>
</dbReference>
<keyword evidence="4" id="KW-0378">Hydrolase</keyword>
<dbReference type="InterPro" id="IPR029058">
    <property type="entry name" value="AB_hydrolase_fold"/>
</dbReference>
<dbReference type="GO" id="GO:0047372">
    <property type="term" value="F:monoacylglycerol lipase activity"/>
    <property type="evidence" value="ECO:0007669"/>
    <property type="project" value="TreeGrafter"/>
</dbReference>
<feature type="active site" description="Charge relay system" evidence="2">
    <location>
        <position position="311"/>
    </location>
</feature>
<dbReference type="InterPro" id="IPR050960">
    <property type="entry name" value="AB_hydrolase_4_sf"/>
</dbReference>